<dbReference type="InterPro" id="IPR035965">
    <property type="entry name" value="PAS-like_dom_sf"/>
</dbReference>
<evidence type="ECO:0000313" key="10">
    <source>
        <dbReference type="EMBL" id="CUA94555.1"/>
    </source>
</evidence>
<feature type="compositionally biased region" description="Basic and acidic residues" evidence="7">
    <location>
        <begin position="545"/>
        <end position="565"/>
    </location>
</feature>
<keyword evidence="6" id="KW-0902">Two-component regulatory system</keyword>
<dbReference type="OrthoDB" id="9801651at2"/>
<dbReference type="SMART" id="SM00388">
    <property type="entry name" value="HisKA"/>
    <property type="match status" value="1"/>
</dbReference>
<dbReference type="SUPFAM" id="SSF55785">
    <property type="entry name" value="PYP-like sensor domain (PAS domain)"/>
    <property type="match status" value="2"/>
</dbReference>
<feature type="compositionally biased region" description="Low complexity" evidence="7">
    <location>
        <begin position="250"/>
        <end position="279"/>
    </location>
</feature>
<feature type="compositionally biased region" description="Acidic residues" evidence="7">
    <location>
        <begin position="511"/>
        <end position="531"/>
    </location>
</feature>
<sequence>MDEHLTTFLELGSLAPVARLTGSGRPAWIWNAAADSILWANAAGAAFFDATSAEDLGQVPGLERSQARPHLARIAAEGPVGKPVLERLRFYKGLRAILLTCQCQRLELPDGSYGALIAAVDGAEAPGDALAAYTSLLQGPEHSAFMLDANGTVLAAAGVLGTRLTAGEAAGFEPDTGTLRIAGAFHDALRLPLPDGRSLMLVDDQPLELDAPDEVETAAPTVEAAVSEAVERTADEDARSGETAPEEAAEAAAPQPVEEPVSVSDAPAMEAAEAPVEDATASETPARFEPRERSVRFAWKMDADQRFTFVSPEFTDALGPDAGAITGMTWAEVAKRFDLDPRGSIARALLRRDTWSGKTLDWPVDGGRLRVPVDMAALPAFDRRRVFEGYRGFGVVRLGDAEPQAGAPVQAMPLATEAAESPEPAAAEPAVETVSVAEPAPEAGTAGAQPEVVLAPEPELADEAAGETVPGGVEAVAGDEAEEAAPVADEAMEPEPEAESDPEAVSSAEELPLDTDQPGEDEAPEEADDDERPQAVRSVSPARSWIEDIKATTAARKADAPRDADLFGDAPKVGITGDQPLKPKEIEKAVRTLAREFDAAVERRAAAREAANAAASAEPRAYRQKVEDTLREETAAGAAPEQEAVPQPEATVHDAAPEALALPDTGFAAGEEAVDAAEDVTAVEAEVDAEAASETGAAEAQDEPALEEDADARQDETPELLADEAGDSVASEVAEAAPAADDFAALEQAMQIAAAEPEAQVEPDAEPEGEAAAVAEPQPEPEPEPEPVAQPRPGSRVVPFTGKPTRVVPVDTSRLTKPERAAFRKIAEALGARLEGDFGLDDDTEEEIAEAAARLRPVAPPAAPVDPRLLDRLPIGIAIVRDREVLYTNETLLALLGYPNLEALDEAGGFEALFAGPDHLPGDRLEGTLDETMKLRLADGRLKPVFARMHTVPWNGGRGLMVSIIECRQPPAGEASPAPAAAVAAQPSAIPADVERELARAREQIAEMDTILETATDGVLLLDRFGTILKANGSAEALFGAARVDITGAPLTEFLAPESHRSALDYLDGLSRNGVASVLNDGREVIGRVSSGGLIPLFMTIGRLGQGNDTLKFCAVLRDITQWKAAEEELTKAKRQAETASSQKSDFLAKISHEIRTPLNAIIGFSEVMMEERFGAIGNERYKEYLKDIRTSGSHIMSLINDLLDLSKIEAGKMDLTFAAVSVNEIVRECVALMQPQANRERVIIRASLPGTVPNVVADLRSLRQIVLNLLSNAIKFNRSGGQVIVSSALEPTGEVALRVRDTGTGMNAKDLAAALEPFRQLHTARPGSGTGLGLPLTKALVEANRAAFRIDSVPDQGTLVEVIFPPQRVLAE</sequence>
<evidence type="ECO:0000256" key="7">
    <source>
        <dbReference type="SAM" id="MobiDB-lite"/>
    </source>
</evidence>
<accession>A0A0K6HUH6</accession>
<dbReference type="NCBIfam" id="TIGR00229">
    <property type="entry name" value="sensory_box"/>
    <property type="match status" value="1"/>
</dbReference>
<dbReference type="FunFam" id="1.10.287.130:FF:000001">
    <property type="entry name" value="Two-component sensor histidine kinase"/>
    <property type="match status" value="1"/>
</dbReference>
<organism evidence="10 11">
    <name type="scientific">Pannonibacter indicus</name>
    <dbReference type="NCBI Taxonomy" id="466044"/>
    <lineage>
        <taxon>Bacteria</taxon>
        <taxon>Pseudomonadati</taxon>
        <taxon>Pseudomonadota</taxon>
        <taxon>Alphaproteobacteria</taxon>
        <taxon>Hyphomicrobiales</taxon>
        <taxon>Stappiaceae</taxon>
        <taxon>Pannonibacter</taxon>
    </lineage>
</organism>
<dbReference type="GO" id="GO:0006355">
    <property type="term" value="P:regulation of DNA-templated transcription"/>
    <property type="evidence" value="ECO:0007669"/>
    <property type="project" value="InterPro"/>
</dbReference>
<dbReference type="PROSITE" id="PS50109">
    <property type="entry name" value="HIS_KIN"/>
    <property type="match status" value="1"/>
</dbReference>
<feature type="region of interest" description="Disordered" evidence="7">
    <location>
        <begin position="415"/>
        <end position="447"/>
    </location>
</feature>
<dbReference type="EMBL" id="CYHE01000003">
    <property type="protein sequence ID" value="CUA94555.1"/>
    <property type="molecule type" value="Genomic_DNA"/>
</dbReference>
<feature type="compositionally biased region" description="Basic and acidic residues" evidence="7">
    <location>
        <begin position="620"/>
        <end position="634"/>
    </location>
</feature>
<keyword evidence="11" id="KW-1185">Reference proteome</keyword>
<keyword evidence="3" id="KW-0597">Phosphoprotein</keyword>
<evidence type="ECO:0000256" key="6">
    <source>
        <dbReference type="ARBA" id="ARBA00023012"/>
    </source>
</evidence>
<feature type="domain" description="PAS" evidence="9">
    <location>
        <begin position="1004"/>
        <end position="1074"/>
    </location>
</feature>
<feature type="domain" description="Histidine kinase" evidence="8">
    <location>
        <begin position="1150"/>
        <end position="1369"/>
    </location>
</feature>
<evidence type="ECO:0000256" key="3">
    <source>
        <dbReference type="ARBA" id="ARBA00022553"/>
    </source>
</evidence>
<dbReference type="GO" id="GO:0000155">
    <property type="term" value="F:phosphorelay sensor kinase activity"/>
    <property type="evidence" value="ECO:0007669"/>
    <property type="project" value="InterPro"/>
</dbReference>
<comment type="catalytic activity">
    <reaction evidence="1">
        <text>ATP + protein L-histidine = ADP + protein N-phospho-L-histidine.</text>
        <dbReference type="EC" id="2.7.13.3"/>
    </reaction>
</comment>
<dbReference type="CDD" id="cd00130">
    <property type="entry name" value="PAS"/>
    <property type="match status" value="1"/>
</dbReference>
<feature type="compositionally biased region" description="Acidic residues" evidence="7">
    <location>
        <begin position="717"/>
        <end position="726"/>
    </location>
</feature>
<dbReference type="Pfam" id="PF13188">
    <property type="entry name" value="PAS_8"/>
    <property type="match status" value="1"/>
</dbReference>
<name>A0A0K6HUH6_9HYPH</name>
<dbReference type="Pfam" id="PF02518">
    <property type="entry name" value="HATPase_c"/>
    <property type="match status" value="1"/>
</dbReference>
<evidence type="ECO:0000256" key="2">
    <source>
        <dbReference type="ARBA" id="ARBA00012438"/>
    </source>
</evidence>
<feature type="compositionally biased region" description="Acidic residues" evidence="7">
    <location>
        <begin position="759"/>
        <end position="769"/>
    </location>
</feature>
<dbReference type="InterPro" id="IPR003594">
    <property type="entry name" value="HATPase_dom"/>
</dbReference>
<dbReference type="SUPFAM" id="SSF55874">
    <property type="entry name" value="ATPase domain of HSP90 chaperone/DNA topoisomerase II/histidine kinase"/>
    <property type="match status" value="1"/>
</dbReference>
<dbReference type="SMART" id="SM00387">
    <property type="entry name" value="HATPase_c"/>
    <property type="match status" value="1"/>
</dbReference>
<dbReference type="Pfam" id="PF00989">
    <property type="entry name" value="PAS"/>
    <property type="match status" value="1"/>
</dbReference>
<dbReference type="PRINTS" id="PR00344">
    <property type="entry name" value="BCTRLSENSOR"/>
</dbReference>
<feature type="compositionally biased region" description="Low complexity" evidence="7">
    <location>
        <begin position="608"/>
        <end position="619"/>
    </location>
</feature>
<evidence type="ECO:0000313" key="11">
    <source>
        <dbReference type="Proteomes" id="UP000183900"/>
    </source>
</evidence>
<dbReference type="InterPro" id="IPR036097">
    <property type="entry name" value="HisK_dim/P_sf"/>
</dbReference>
<feature type="region of interest" description="Disordered" evidence="7">
    <location>
        <begin position="608"/>
        <end position="737"/>
    </location>
</feature>
<feature type="compositionally biased region" description="Low complexity" evidence="7">
    <location>
        <begin position="727"/>
        <end position="737"/>
    </location>
</feature>
<feature type="region of interest" description="Disordered" evidence="7">
    <location>
        <begin position="229"/>
        <end position="289"/>
    </location>
</feature>
<evidence type="ECO:0000259" key="9">
    <source>
        <dbReference type="PROSITE" id="PS50112"/>
    </source>
</evidence>
<dbReference type="Pfam" id="PF00512">
    <property type="entry name" value="HisKA"/>
    <property type="match status" value="1"/>
</dbReference>
<keyword evidence="4" id="KW-0808">Transferase</keyword>
<feature type="compositionally biased region" description="Acidic residues" evidence="7">
    <location>
        <begin position="490"/>
        <end position="502"/>
    </location>
</feature>
<dbReference type="Proteomes" id="UP000183900">
    <property type="component" value="Unassembled WGS sequence"/>
</dbReference>
<evidence type="ECO:0000256" key="5">
    <source>
        <dbReference type="ARBA" id="ARBA00022777"/>
    </source>
</evidence>
<dbReference type="Gene3D" id="3.30.565.10">
    <property type="entry name" value="Histidine kinase-like ATPase, C-terminal domain"/>
    <property type="match status" value="1"/>
</dbReference>
<keyword evidence="5" id="KW-0418">Kinase</keyword>
<dbReference type="CDD" id="cd00082">
    <property type="entry name" value="HisKA"/>
    <property type="match status" value="1"/>
</dbReference>
<proteinExistence type="predicted"/>
<feature type="compositionally biased region" description="Basic and acidic residues" evidence="7">
    <location>
        <begin position="229"/>
        <end position="240"/>
    </location>
</feature>
<dbReference type="SMART" id="SM00091">
    <property type="entry name" value="PAS"/>
    <property type="match status" value="3"/>
</dbReference>
<dbReference type="InterPro" id="IPR050736">
    <property type="entry name" value="Sensor_HK_Regulatory"/>
</dbReference>
<evidence type="ECO:0000256" key="1">
    <source>
        <dbReference type="ARBA" id="ARBA00000085"/>
    </source>
</evidence>
<dbReference type="PANTHER" id="PTHR43711">
    <property type="entry name" value="TWO-COMPONENT HISTIDINE KINASE"/>
    <property type="match status" value="1"/>
</dbReference>
<protein>
    <recommendedName>
        <fullName evidence="2">histidine kinase</fullName>
        <ecNumber evidence="2">2.7.13.3</ecNumber>
    </recommendedName>
</protein>
<dbReference type="InterPro" id="IPR000014">
    <property type="entry name" value="PAS"/>
</dbReference>
<dbReference type="SUPFAM" id="SSF47384">
    <property type="entry name" value="Homodimeric domain of signal transducing histidine kinase"/>
    <property type="match status" value="1"/>
</dbReference>
<dbReference type="InterPro" id="IPR005467">
    <property type="entry name" value="His_kinase_dom"/>
</dbReference>
<reference evidence="11" key="1">
    <citation type="submission" date="2015-08" db="EMBL/GenBank/DDBJ databases">
        <authorList>
            <person name="Varghese N."/>
        </authorList>
    </citation>
    <scope>NUCLEOTIDE SEQUENCE [LARGE SCALE GENOMIC DNA]</scope>
    <source>
        <strain evidence="11">DSM 23407</strain>
    </source>
</reference>
<dbReference type="PROSITE" id="PS50112">
    <property type="entry name" value="PAS"/>
    <property type="match status" value="1"/>
</dbReference>
<feature type="compositionally biased region" description="Acidic residues" evidence="7">
    <location>
        <begin position="700"/>
        <end position="710"/>
    </location>
</feature>
<evidence type="ECO:0000256" key="4">
    <source>
        <dbReference type="ARBA" id="ARBA00022679"/>
    </source>
</evidence>
<gene>
    <name evidence="10" type="ORF">Ga0061067_103220</name>
</gene>
<dbReference type="Gene3D" id="1.10.287.130">
    <property type="match status" value="1"/>
</dbReference>
<feature type="region of interest" description="Disordered" evidence="7">
    <location>
        <begin position="755"/>
        <end position="805"/>
    </location>
</feature>
<dbReference type="RefSeq" id="WP_055455031.1">
    <property type="nucleotide sequence ID" value="NZ_CYHE01000003.1"/>
</dbReference>
<feature type="region of interest" description="Disordered" evidence="7">
    <location>
        <begin position="481"/>
        <end position="581"/>
    </location>
</feature>
<dbReference type="EC" id="2.7.13.3" evidence="2"/>
<dbReference type="InterPro" id="IPR003661">
    <property type="entry name" value="HisK_dim/P_dom"/>
</dbReference>
<dbReference type="Gene3D" id="3.30.450.20">
    <property type="entry name" value="PAS domain"/>
    <property type="match status" value="1"/>
</dbReference>
<dbReference type="InterPro" id="IPR004358">
    <property type="entry name" value="Sig_transdc_His_kin-like_C"/>
</dbReference>
<dbReference type="InterPro" id="IPR036890">
    <property type="entry name" value="HATPase_C_sf"/>
</dbReference>
<dbReference type="PANTHER" id="PTHR43711:SF26">
    <property type="entry name" value="SENSOR HISTIDINE KINASE RCSC"/>
    <property type="match status" value="1"/>
</dbReference>
<evidence type="ECO:0000259" key="8">
    <source>
        <dbReference type="PROSITE" id="PS50109"/>
    </source>
</evidence>
<dbReference type="InterPro" id="IPR013767">
    <property type="entry name" value="PAS_fold"/>
</dbReference>